<dbReference type="EMBL" id="CAVNYO010000008">
    <property type="protein sequence ID" value="CAK5262086.1"/>
    <property type="molecule type" value="Genomic_DNA"/>
</dbReference>
<evidence type="ECO:0000313" key="8">
    <source>
        <dbReference type="Proteomes" id="UP001295794"/>
    </source>
</evidence>
<dbReference type="Pfam" id="PF05705">
    <property type="entry name" value="DUF829"/>
    <property type="match status" value="1"/>
</dbReference>
<keyword evidence="4" id="KW-0472">Membrane</keyword>
<accession>A0AAD2GQX1</accession>
<evidence type="ECO:0000256" key="4">
    <source>
        <dbReference type="ARBA" id="ARBA00023136"/>
    </source>
</evidence>
<dbReference type="AlphaFoldDB" id="A0AAD2GQX1"/>
<comment type="similarity">
    <text evidence="1">Belongs to the TMEM53 family.</text>
</comment>
<dbReference type="Proteomes" id="UP001295794">
    <property type="component" value="Unassembled WGS sequence"/>
</dbReference>
<evidence type="ECO:0000256" key="5">
    <source>
        <dbReference type="ARBA" id="ARBA00023242"/>
    </source>
</evidence>
<name>A0AAD2GQX1_9AGAR</name>
<proteinExistence type="inferred from homology"/>
<dbReference type="InterPro" id="IPR008547">
    <property type="entry name" value="DUF829_TMEM53"/>
</dbReference>
<dbReference type="GO" id="GO:0005640">
    <property type="term" value="C:nuclear outer membrane"/>
    <property type="evidence" value="ECO:0007669"/>
    <property type="project" value="UniProtKB-SubCell"/>
</dbReference>
<comment type="subcellular location">
    <subcellularLocation>
        <location evidence="6">Nucleus outer membrane</location>
        <topology evidence="6">Single-pass membrane protein</topology>
    </subcellularLocation>
</comment>
<evidence type="ECO:0000313" key="7">
    <source>
        <dbReference type="EMBL" id="CAK5262086.1"/>
    </source>
</evidence>
<sequence>MSSTPLVFSIPRKRGIPLTQGIPRIPSIRVIVLLPWLDAKASHLKYYTSKYASLYPSATQIVIQSDYKALIGGTAFNAERLAPAVEILTQLGVLSAAPPPILFHAMSGGGVAQLLHLAIAIRRHHLPNVPPSHQVPVAFVFDSGPSTYHGSDLRNAMTMTYPPGVQKAAVFMTAQLLWTDLCARAALGLAELPQDVVLPGVLNPTLFPWTERATPRLYVFSDTDAMSLVPGVRAHVQEARERGLNVSVEEFNGSRHVGHAFADPKRYWSAVQRVWDEAVIVKGQSKL</sequence>
<keyword evidence="3" id="KW-1133">Transmembrane helix</keyword>
<evidence type="ECO:0000256" key="2">
    <source>
        <dbReference type="ARBA" id="ARBA00022692"/>
    </source>
</evidence>
<dbReference type="PANTHER" id="PTHR12265:SF30">
    <property type="entry name" value="TRANSMEMBRANE PROTEIN 53"/>
    <property type="match status" value="1"/>
</dbReference>
<evidence type="ECO:0000256" key="6">
    <source>
        <dbReference type="ARBA" id="ARBA00034303"/>
    </source>
</evidence>
<keyword evidence="2" id="KW-0812">Transmembrane</keyword>
<dbReference type="SUPFAM" id="SSF53474">
    <property type="entry name" value="alpha/beta-Hydrolases"/>
    <property type="match status" value="1"/>
</dbReference>
<evidence type="ECO:0000256" key="1">
    <source>
        <dbReference type="ARBA" id="ARBA00007387"/>
    </source>
</evidence>
<keyword evidence="8" id="KW-1185">Reference proteome</keyword>
<gene>
    <name evidence="7" type="ORF">MYCIT1_LOCUS532</name>
</gene>
<organism evidence="7 8">
    <name type="scientific">Mycena citricolor</name>
    <dbReference type="NCBI Taxonomy" id="2018698"/>
    <lineage>
        <taxon>Eukaryota</taxon>
        <taxon>Fungi</taxon>
        <taxon>Dikarya</taxon>
        <taxon>Basidiomycota</taxon>
        <taxon>Agaricomycotina</taxon>
        <taxon>Agaricomycetes</taxon>
        <taxon>Agaricomycetidae</taxon>
        <taxon>Agaricales</taxon>
        <taxon>Marasmiineae</taxon>
        <taxon>Mycenaceae</taxon>
        <taxon>Mycena</taxon>
    </lineage>
</organism>
<protein>
    <recommendedName>
        <fullName evidence="9">Alpha/beta-hydrolase</fullName>
    </recommendedName>
</protein>
<dbReference type="PANTHER" id="PTHR12265">
    <property type="entry name" value="TRANSMEMBRANE PROTEIN 53"/>
    <property type="match status" value="1"/>
</dbReference>
<dbReference type="InterPro" id="IPR029058">
    <property type="entry name" value="AB_hydrolase_fold"/>
</dbReference>
<evidence type="ECO:0008006" key="9">
    <source>
        <dbReference type="Google" id="ProtNLM"/>
    </source>
</evidence>
<keyword evidence="5" id="KW-0539">Nucleus</keyword>
<comment type="caution">
    <text evidence="7">The sequence shown here is derived from an EMBL/GenBank/DDBJ whole genome shotgun (WGS) entry which is preliminary data.</text>
</comment>
<reference evidence="7" key="1">
    <citation type="submission" date="2023-11" db="EMBL/GenBank/DDBJ databases">
        <authorList>
            <person name="De Vega J J."/>
            <person name="De Vega J J."/>
        </authorList>
    </citation>
    <scope>NUCLEOTIDE SEQUENCE</scope>
</reference>
<evidence type="ECO:0000256" key="3">
    <source>
        <dbReference type="ARBA" id="ARBA00022989"/>
    </source>
</evidence>